<proteinExistence type="inferred from homology"/>
<evidence type="ECO:0000256" key="5">
    <source>
        <dbReference type="ARBA" id="ARBA00009320"/>
    </source>
</evidence>
<keyword evidence="8" id="KW-0100">Branched-chain amino acid biosynthesis</keyword>
<evidence type="ECO:0000256" key="4">
    <source>
        <dbReference type="ARBA" id="ARBA00005072"/>
    </source>
</evidence>
<dbReference type="EC" id="2.6.1.42" evidence="6"/>
<comment type="function">
    <text evidence="1">Acts on leucine, isoleucine and valine.</text>
</comment>
<evidence type="ECO:0000256" key="7">
    <source>
        <dbReference type="ARBA" id="ARBA00014472"/>
    </source>
</evidence>
<dbReference type="Proteomes" id="UP001321492">
    <property type="component" value="Unassembled WGS sequence"/>
</dbReference>
<keyword evidence="13" id="KW-1185">Reference proteome</keyword>
<reference evidence="12 13" key="1">
    <citation type="submission" date="2023-05" db="EMBL/GenBank/DDBJ databases">
        <title>Chelatococcus sp. nov., a moderately thermophilic bacterium isolated from hot spring microbial mat.</title>
        <authorList>
            <person name="Hu C.-J."/>
            <person name="Li W.-J."/>
        </authorList>
    </citation>
    <scope>NUCLEOTIDE SEQUENCE [LARGE SCALE GENOMIC DNA]</scope>
    <source>
        <strain evidence="12 13">SYSU G07232</strain>
    </source>
</reference>
<comment type="catalytic activity">
    <reaction evidence="11">
        <text>L-leucine + 2-oxoglutarate = 4-methyl-2-oxopentanoate + L-glutamate</text>
        <dbReference type="Rhea" id="RHEA:18321"/>
        <dbReference type="ChEBI" id="CHEBI:16810"/>
        <dbReference type="ChEBI" id="CHEBI:17865"/>
        <dbReference type="ChEBI" id="CHEBI:29985"/>
        <dbReference type="ChEBI" id="CHEBI:57427"/>
        <dbReference type="EC" id="2.6.1.42"/>
    </reaction>
</comment>
<dbReference type="GO" id="GO:0008483">
    <property type="term" value="F:transaminase activity"/>
    <property type="evidence" value="ECO:0007669"/>
    <property type="project" value="UniProtKB-KW"/>
</dbReference>
<dbReference type="InterPro" id="IPR043132">
    <property type="entry name" value="BCAT-like_C"/>
</dbReference>
<dbReference type="InterPro" id="IPR043131">
    <property type="entry name" value="BCAT-like_N"/>
</dbReference>
<dbReference type="InterPro" id="IPR050571">
    <property type="entry name" value="Class-IV_PLP-Dep_Aminotrnsfr"/>
</dbReference>
<evidence type="ECO:0000256" key="6">
    <source>
        <dbReference type="ARBA" id="ARBA00013053"/>
    </source>
</evidence>
<dbReference type="InterPro" id="IPR001544">
    <property type="entry name" value="Aminotrans_IV"/>
</dbReference>
<keyword evidence="12" id="KW-0808">Transferase</keyword>
<dbReference type="Gene3D" id="3.30.470.10">
    <property type="match status" value="1"/>
</dbReference>
<dbReference type="PANTHER" id="PTHR42743">
    <property type="entry name" value="AMINO-ACID AMINOTRANSFERASE"/>
    <property type="match status" value="1"/>
</dbReference>
<evidence type="ECO:0000256" key="11">
    <source>
        <dbReference type="ARBA" id="ARBA00049229"/>
    </source>
</evidence>
<dbReference type="SUPFAM" id="SSF56752">
    <property type="entry name" value="D-aminoacid aminotransferase-like PLP-dependent enzymes"/>
    <property type="match status" value="1"/>
</dbReference>
<comment type="catalytic activity">
    <reaction evidence="10">
        <text>L-isoleucine + 2-oxoglutarate = (S)-3-methyl-2-oxopentanoate + L-glutamate</text>
        <dbReference type="Rhea" id="RHEA:24801"/>
        <dbReference type="ChEBI" id="CHEBI:16810"/>
        <dbReference type="ChEBI" id="CHEBI:29985"/>
        <dbReference type="ChEBI" id="CHEBI:35146"/>
        <dbReference type="ChEBI" id="CHEBI:58045"/>
        <dbReference type="EC" id="2.6.1.42"/>
    </reaction>
</comment>
<evidence type="ECO:0000256" key="3">
    <source>
        <dbReference type="ARBA" id="ARBA00004931"/>
    </source>
</evidence>
<evidence type="ECO:0000313" key="13">
    <source>
        <dbReference type="Proteomes" id="UP001321492"/>
    </source>
</evidence>
<dbReference type="CDD" id="cd00449">
    <property type="entry name" value="PLPDE_IV"/>
    <property type="match status" value="1"/>
</dbReference>
<dbReference type="RefSeq" id="WP_283739960.1">
    <property type="nucleotide sequence ID" value="NZ_JASJEV010000003.1"/>
</dbReference>
<keyword evidence="8" id="KW-0028">Amino-acid biosynthesis</keyword>
<comment type="catalytic activity">
    <reaction evidence="9">
        <text>L-valine + 2-oxoglutarate = 3-methyl-2-oxobutanoate + L-glutamate</text>
        <dbReference type="Rhea" id="RHEA:24813"/>
        <dbReference type="ChEBI" id="CHEBI:11851"/>
        <dbReference type="ChEBI" id="CHEBI:16810"/>
        <dbReference type="ChEBI" id="CHEBI:29985"/>
        <dbReference type="ChEBI" id="CHEBI:57762"/>
        <dbReference type="EC" id="2.6.1.42"/>
    </reaction>
</comment>
<evidence type="ECO:0000256" key="1">
    <source>
        <dbReference type="ARBA" id="ARBA00003109"/>
    </source>
</evidence>
<evidence type="ECO:0000256" key="2">
    <source>
        <dbReference type="ARBA" id="ARBA00004824"/>
    </source>
</evidence>
<comment type="pathway">
    <text evidence="4">Amino-acid biosynthesis; L-leucine biosynthesis; L-leucine from 3-methyl-2-oxobutanoate: step 4/4.</text>
</comment>
<sequence>MIWLNGRLHQGTTVPFDVTDRGLLLADGLFETIAVFGGRPFRLADHLDRLLRGAGVIGLPVEPARLNEAVAALAPHAAEGLGVLRLTVTRGAGPRGLAAPAQALPTVLATLASWSPSLVMRPVRLATSRIRRNAASPSSRLKTLAYLDNVLGLEEARRAGADDALFLDTAGLVACASAANIFALFGGRLVTPRVDGAVLPGITRAVVLATAADLGLDAEECPLTPAELAEADAVFLTNSARLVCPVTAIDGRQMPAGDAVARKVLARLEALVRDECGVALPIPDLPCA</sequence>
<evidence type="ECO:0000256" key="9">
    <source>
        <dbReference type="ARBA" id="ARBA00048212"/>
    </source>
</evidence>
<comment type="similarity">
    <text evidence="5">Belongs to the class-IV pyridoxal-phosphate-dependent aminotransferase family.</text>
</comment>
<dbReference type="Gene3D" id="3.20.10.10">
    <property type="entry name" value="D-amino Acid Aminotransferase, subunit A, domain 2"/>
    <property type="match status" value="1"/>
</dbReference>
<protein>
    <recommendedName>
        <fullName evidence="7">Probable branched-chain-amino-acid aminotransferase</fullName>
        <ecNumber evidence="6">2.6.1.42</ecNumber>
    </recommendedName>
</protein>
<comment type="pathway">
    <text evidence="2">Amino-acid biosynthesis; L-isoleucine biosynthesis; L-isoleucine from 2-oxobutanoate: step 4/4.</text>
</comment>
<dbReference type="Pfam" id="PF01063">
    <property type="entry name" value="Aminotran_4"/>
    <property type="match status" value="1"/>
</dbReference>
<evidence type="ECO:0000256" key="10">
    <source>
        <dbReference type="ARBA" id="ARBA00048798"/>
    </source>
</evidence>
<evidence type="ECO:0000256" key="8">
    <source>
        <dbReference type="ARBA" id="ARBA00023304"/>
    </source>
</evidence>
<keyword evidence="12" id="KW-0032">Aminotransferase</keyword>
<comment type="caution">
    <text evidence="12">The sequence shown here is derived from an EMBL/GenBank/DDBJ whole genome shotgun (WGS) entry which is preliminary data.</text>
</comment>
<dbReference type="InterPro" id="IPR036038">
    <property type="entry name" value="Aminotransferase-like"/>
</dbReference>
<dbReference type="EMBL" id="JASJEV010000003">
    <property type="protein sequence ID" value="MDJ1157972.1"/>
    <property type="molecule type" value="Genomic_DNA"/>
</dbReference>
<organism evidence="12 13">
    <name type="scientific">Chelatococcus albus</name>
    <dbReference type="NCBI Taxonomy" id="3047466"/>
    <lineage>
        <taxon>Bacteria</taxon>
        <taxon>Pseudomonadati</taxon>
        <taxon>Pseudomonadota</taxon>
        <taxon>Alphaproteobacteria</taxon>
        <taxon>Hyphomicrobiales</taxon>
        <taxon>Chelatococcaceae</taxon>
        <taxon>Chelatococcus</taxon>
    </lineage>
</organism>
<evidence type="ECO:0000313" key="12">
    <source>
        <dbReference type="EMBL" id="MDJ1157972.1"/>
    </source>
</evidence>
<dbReference type="PANTHER" id="PTHR42743:SF11">
    <property type="entry name" value="AMINODEOXYCHORISMATE LYASE"/>
    <property type="match status" value="1"/>
</dbReference>
<comment type="pathway">
    <text evidence="3">Amino-acid biosynthesis; L-valine biosynthesis; L-valine from pyruvate: step 4/4.</text>
</comment>
<name>A0ABT7AG27_9HYPH</name>
<accession>A0ABT7AG27</accession>
<gene>
    <name evidence="12" type="ORF">QNA08_06965</name>
</gene>